<protein>
    <recommendedName>
        <fullName evidence="3">U4/U6 small nuclear ribonucleoprotein Prp31</fullName>
    </recommendedName>
    <alternativeName>
        <fullName evidence="10">Pre-mRNA-processing factor 31</fullName>
    </alternativeName>
</protein>
<keyword evidence="4" id="KW-0507">mRNA processing</keyword>
<dbReference type="GO" id="GO:0071011">
    <property type="term" value="C:precatalytic spliceosome"/>
    <property type="evidence" value="ECO:0007669"/>
    <property type="project" value="TreeGrafter"/>
</dbReference>
<dbReference type="Gene3D" id="1.10.287.4070">
    <property type="match status" value="1"/>
</dbReference>
<keyword evidence="6" id="KW-0694">RNA-binding</keyword>
<keyword evidence="8" id="KW-0539">Nucleus</keyword>
<dbReference type="EMBL" id="LIAE01007728">
    <property type="protein sequence ID" value="PAV77337.1"/>
    <property type="molecule type" value="Genomic_DNA"/>
</dbReference>
<dbReference type="Pfam" id="PF09785">
    <property type="entry name" value="Prp31_C"/>
    <property type="match status" value="1"/>
</dbReference>
<dbReference type="InterPro" id="IPR012976">
    <property type="entry name" value="NOSIC"/>
</dbReference>
<dbReference type="STRING" id="2018661.A0A2A2KU14"/>
<evidence type="ECO:0000256" key="12">
    <source>
        <dbReference type="SAM" id="MobiDB-lite"/>
    </source>
</evidence>
<evidence type="ECO:0000256" key="4">
    <source>
        <dbReference type="ARBA" id="ARBA00022664"/>
    </source>
</evidence>
<accession>A0A2A2KU14</accession>
<dbReference type="PROSITE" id="PS51358">
    <property type="entry name" value="NOP"/>
    <property type="match status" value="1"/>
</dbReference>
<evidence type="ECO:0000256" key="7">
    <source>
        <dbReference type="ARBA" id="ARBA00023187"/>
    </source>
</evidence>
<gene>
    <name evidence="14" type="ORF">WR25_08416</name>
</gene>
<reference evidence="14 15" key="1">
    <citation type="journal article" date="2017" name="Curr. Biol.">
        <title>Genome architecture and evolution of a unichromosomal asexual nematode.</title>
        <authorList>
            <person name="Fradin H."/>
            <person name="Zegar C."/>
            <person name="Gutwein M."/>
            <person name="Lucas J."/>
            <person name="Kovtun M."/>
            <person name="Corcoran D."/>
            <person name="Baugh L.R."/>
            <person name="Kiontke K."/>
            <person name="Gunsalus K."/>
            <person name="Fitch D.H."/>
            <person name="Piano F."/>
        </authorList>
    </citation>
    <scope>NUCLEOTIDE SEQUENCE [LARGE SCALE GENOMIC DNA]</scope>
    <source>
        <strain evidence="14">PF1309</strain>
    </source>
</reference>
<evidence type="ECO:0000256" key="2">
    <source>
        <dbReference type="ARBA" id="ARBA00005572"/>
    </source>
</evidence>
<dbReference type="SUPFAM" id="SSF89124">
    <property type="entry name" value="Nop domain"/>
    <property type="match status" value="1"/>
</dbReference>
<keyword evidence="5" id="KW-0747">Spliceosome</keyword>
<comment type="function">
    <text evidence="11">Involved in pre-mRNA splicing as component of the spliceosome. Required for the assembly of the U4/U5/U6 tri-snRNP complex, one of the building blocks of the spliceosome.</text>
</comment>
<evidence type="ECO:0000256" key="9">
    <source>
        <dbReference type="ARBA" id="ARBA00023274"/>
    </source>
</evidence>
<dbReference type="GO" id="GO:0000244">
    <property type="term" value="P:spliceosomal tri-snRNP complex assembly"/>
    <property type="evidence" value="ECO:0007669"/>
    <property type="project" value="InterPro"/>
</dbReference>
<dbReference type="InterPro" id="IPR002687">
    <property type="entry name" value="Nop_dom"/>
</dbReference>
<evidence type="ECO:0000259" key="13">
    <source>
        <dbReference type="PROSITE" id="PS51358"/>
    </source>
</evidence>
<evidence type="ECO:0000256" key="3">
    <source>
        <dbReference type="ARBA" id="ARBA00013538"/>
    </source>
</evidence>
<dbReference type="InterPro" id="IPR019175">
    <property type="entry name" value="Prp31_C"/>
</dbReference>
<evidence type="ECO:0000313" key="15">
    <source>
        <dbReference type="Proteomes" id="UP000218231"/>
    </source>
</evidence>
<dbReference type="PANTHER" id="PTHR13904:SF0">
    <property type="entry name" value="U4_U6 SMALL NUCLEAR RIBONUCLEOPROTEIN PRP31"/>
    <property type="match status" value="1"/>
</dbReference>
<sequence>MSLADELLADFDEDDTDDIEQALEPVKEEEIEEATEEQVDTKDYSSVHDIARLSKTQNYLELTSALQRELERTDEVVVTAPLEADPQYQLIVKLSKLVAEIDSEINVIHKFVRDKYEKRFPELETLVPTPLEYLATVQLMGNDISTKGQNKDLLGQFLNPATCIVVSVTVSTTQGQPLELNELNSVMEACDLADKLYADRRSMQQLIEMRMSLIAPNLVALLGAGTTALLVSQAGGLAPLAKMPACNIQVLGKQKKTLTGFSSASLNRHYGFIFYHPIVQAMPPDLKGKAMKILAAKATLAARVDALHESPEGDIGSKLLEEIHHKMEKLLEPPPVKATKALPKPLDKASKKRGGRRVRKMKERLGMTDLRKKANRMNFGELGEDVMQDNIGFDLGQVKTGNAAGGSIRRGVVDSKTRVRMSQKLQRQLERQRAQAGGLTSIRSKVAGTVSSVTFTPVQGIEIVNPNAAAERAVAPSSSNYFSSSATFVKVATPRPT</sequence>
<comment type="caution">
    <text evidence="14">The sequence shown here is derived from an EMBL/GenBank/DDBJ whole genome shotgun (WGS) entry which is preliminary data.</text>
</comment>
<dbReference type="InterPro" id="IPR036070">
    <property type="entry name" value="Nop_dom_sf"/>
</dbReference>
<dbReference type="GO" id="GO:0046540">
    <property type="term" value="C:U4/U6 x U5 tri-snRNP complex"/>
    <property type="evidence" value="ECO:0007669"/>
    <property type="project" value="InterPro"/>
</dbReference>
<dbReference type="SMART" id="SM00931">
    <property type="entry name" value="NOSIC"/>
    <property type="match status" value="1"/>
</dbReference>
<feature type="domain" description="Nop" evidence="13">
    <location>
        <begin position="214"/>
        <end position="332"/>
    </location>
</feature>
<keyword evidence="9" id="KW-0687">Ribonucleoprotein</keyword>
<dbReference type="InterPro" id="IPR042239">
    <property type="entry name" value="Nop_C"/>
</dbReference>
<evidence type="ECO:0000256" key="1">
    <source>
        <dbReference type="ARBA" id="ARBA00004123"/>
    </source>
</evidence>
<dbReference type="FunFam" id="1.10.287.4070:FF:000003">
    <property type="entry name" value="U4/U6 small nuclear ribonucleoprotein PRP31"/>
    <property type="match status" value="1"/>
</dbReference>
<evidence type="ECO:0000256" key="10">
    <source>
        <dbReference type="ARBA" id="ARBA00030766"/>
    </source>
</evidence>
<comment type="similarity">
    <text evidence="2">Belongs to the PRP31 family.</text>
</comment>
<dbReference type="Proteomes" id="UP000218231">
    <property type="component" value="Unassembled WGS sequence"/>
</dbReference>
<proteinExistence type="inferred from homology"/>
<keyword evidence="15" id="KW-1185">Reference proteome</keyword>
<dbReference type="Gene3D" id="1.10.246.90">
    <property type="entry name" value="Nop domain"/>
    <property type="match status" value="1"/>
</dbReference>
<feature type="region of interest" description="Disordered" evidence="12">
    <location>
        <begin position="337"/>
        <end position="358"/>
    </location>
</feature>
<comment type="subcellular location">
    <subcellularLocation>
        <location evidence="1">Nucleus</location>
    </subcellularLocation>
</comment>
<evidence type="ECO:0000256" key="5">
    <source>
        <dbReference type="ARBA" id="ARBA00022728"/>
    </source>
</evidence>
<dbReference type="OrthoDB" id="4771285at2759"/>
<name>A0A2A2KU14_9BILA</name>
<dbReference type="AlphaFoldDB" id="A0A2A2KU14"/>
<dbReference type="PANTHER" id="PTHR13904">
    <property type="entry name" value="PRE-MRNA SPLICING FACTOR PRP31"/>
    <property type="match status" value="1"/>
</dbReference>
<dbReference type="FunFam" id="1.10.246.90:FF:000002">
    <property type="entry name" value="U4/U6 small nuclear ribonucleoprotein Prp31"/>
    <property type="match status" value="1"/>
</dbReference>
<evidence type="ECO:0000256" key="8">
    <source>
        <dbReference type="ARBA" id="ARBA00023242"/>
    </source>
</evidence>
<evidence type="ECO:0000256" key="6">
    <source>
        <dbReference type="ARBA" id="ARBA00022884"/>
    </source>
</evidence>
<organism evidence="14 15">
    <name type="scientific">Diploscapter pachys</name>
    <dbReference type="NCBI Taxonomy" id="2018661"/>
    <lineage>
        <taxon>Eukaryota</taxon>
        <taxon>Metazoa</taxon>
        <taxon>Ecdysozoa</taxon>
        <taxon>Nematoda</taxon>
        <taxon>Chromadorea</taxon>
        <taxon>Rhabditida</taxon>
        <taxon>Rhabditina</taxon>
        <taxon>Rhabditomorpha</taxon>
        <taxon>Rhabditoidea</taxon>
        <taxon>Rhabditidae</taxon>
        <taxon>Diploscapter</taxon>
    </lineage>
</organism>
<evidence type="ECO:0000313" key="14">
    <source>
        <dbReference type="EMBL" id="PAV77337.1"/>
    </source>
</evidence>
<dbReference type="InterPro" id="IPR027105">
    <property type="entry name" value="Prp31"/>
</dbReference>
<evidence type="ECO:0000256" key="11">
    <source>
        <dbReference type="ARBA" id="ARBA00045397"/>
    </source>
</evidence>
<dbReference type="GO" id="GO:0003723">
    <property type="term" value="F:RNA binding"/>
    <property type="evidence" value="ECO:0007669"/>
    <property type="project" value="UniProtKB-KW"/>
</dbReference>
<keyword evidence="7" id="KW-0508">mRNA splicing</keyword>
<dbReference type="Pfam" id="PF01798">
    <property type="entry name" value="Nop"/>
    <property type="match status" value="1"/>
</dbReference>
<dbReference type="GO" id="GO:0005687">
    <property type="term" value="C:U4 snRNP"/>
    <property type="evidence" value="ECO:0007669"/>
    <property type="project" value="TreeGrafter"/>
</dbReference>